<dbReference type="FunFam" id="3.40.50.80:FF:000091">
    <property type="entry name" value="NADPH oxidase 4"/>
    <property type="match status" value="1"/>
</dbReference>
<dbReference type="InterPro" id="IPR039261">
    <property type="entry name" value="FNR_nucleotide-bd"/>
</dbReference>
<accession>A0A1W2VNN5</accession>
<dbReference type="OrthoDB" id="167398at2759"/>
<dbReference type="CTD" id="50507"/>
<keyword evidence="4" id="KW-0560">Oxidoreductase</keyword>
<gene>
    <name evidence="9" type="primary">NOX4</name>
</gene>
<dbReference type="GeneID" id="619226"/>
<feature type="transmembrane region" description="Helical" evidence="7">
    <location>
        <begin position="102"/>
        <end position="123"/>
    </location>
</feature>
<evidence type="ECO:0000256" key="5">
    <source>
        <dbReference type="ARBA" id="ARBA00023136"/>
    </source>
</evidence>
<evidence type="ECO:0000313" key="9">
    <source>
        <dbReference type="EMBL" id="BAD99567.1"/>
    </source>
</evidence>
<feature type="region of interest" description="Disordered" evidence="6">
    <location>
        <begin position="566"/>
        <end position="586"/>
    </location>
</feature>
<dbReference type="PROSITE" id="PS51384">
    <property type="entry name" value="FAD_FR"/>
    <property type="match status" value="1"/>
</dbReference>
<protein>
    <submittedName>
        <fullName evidence="9">NADPH oxidase 4</fullName>
    </submittedName>
</protein>
<dbReference type="Pfam" id="PF08022">
    <property type="entry name" value="FAD_binding_8"/>
    <property type="match status" value="1"/>
</dbReference>
<dbReference type="GO" id="GO:0016020">
    <property type="term" value="C:membrane"/>
    <property type="evidence" value="ECO:0007669"/>
    <property type="project" value="UniProtKB-SubCell"/>
</dbReference>
<evidence type="ECO:0000259" key="8">
    <source>
        <dbReference type="PROSITE" id="PS51384"/>
    </source>
</evidence>
<feature type="transmembrane region" description="Helical" evidence="7">
    <location>
        <begin position="188"/>
        <end position="207"/>
    </location>
</feature>
<feature type="domain" description="FAD-binding FR-type" evidence="8">
    <location>
        <begin position="367"/>
        <end position="473"/>
    </location>
</feature>
<keyword evidence="2 7" id="KW-0812">Transmembrane</keyword>
<dbReference type="InterPro" id="IPR013130">
    <property type="entry name" value="Fe3_Rdtase_TM_dom"/>
</dbReference>
<dbReference type="Pfam" id="PF01794">
    <property type="entry name" value="Ferric_reduct"/>
    <property type="match status" value="1"/>
</dbReference>
<dbReference type="InterPro" id="IPR050369">
    <property type="entry name" value="RBOH/FRE"/>
</dbReference>
<dbReference type="Gene3D" id="3.40.50.80">
    <property type="entry name" value="Nucleotide-binding domain of ferredoxin-NADP reductase (FNR) module"/>
    <property type="match status" value="1"/>
</dbReference>
<dbReference type="PANTHER" id="PTHR11972">
    <property type="entry name" value="NADPH OXIDASE"/>
    <property type="match status" value="1"/>
</dbReference>
<reference evidence="9" key="1">
    <citation type="journal article" date="2005" name="Immunogenetics">
        <title>Characteristics of NADPH oxidase genes (Nox2, p22, p47, and p67) and Nox4 gene expressed in blood cells of juvenile Ciona intestinalis.</title>
        <authorList>
            <person name="Inoue Y."/>
            <person name="Ogasawara M."/>
            <person name="Moroi T."/>
            <person name="Satake M."/>
            <person name="Azumi K."/>
            <person name="Moritomo T."/>
            <person name="Nakanishi T."/>
        </authorList>
    </citation>
    <scope>NUCLEOTIDE SEQUENCE</scope>
</reference>
<evidence type="ECO:0000256" key="1">
    <source>
        <dbReference type="ARBA" id="ARBA00004141"/>
    </source>
</evidence>
<dbReference type="GO" id="GO:0016491">
    <property type="term" value="F:oxidoreductase activity"/>
    <property type="evidence" value="ECO:0007669"/>
    <property type="project" value="UniProtKB-KW"/>
</dbReference>
<dbReference type="InterPro" id="IPR017927">
    <property type="entry name" value="FAD-bd_FR_type"/>
</dbReference>
<dbReference type="KEGG" id="cin:619226"/>
<evidence type="ECO:0000256" key="2">
    <source>
        <dbReference type="ARBA" id="ARBA00022692"/>
    </source>
</evidence>
<dbReference type="RefSeq" id="NP_001029001.1">
    <property type="nucleotide sequence ID" value="NM_001033829.1"/>
</dbReference>
<dbReference type="Pfam" id="PF08030">
    <property type="entry name" value="NAD_binding_6"/>
    <property type="match status" value="1"/>
</dbReference>
<evidence type="ECO:0000256" key="7">
    <source>
        <dbReference type="SAM" id="Phobius"/>
    </source>
</evidence>
<dbReference type="InterPro" id="IPR013112">
    <property type="entry name" value="FAD-bd_8"/>
</dbReference>
<comment type="subcellular location">
    <subcellularLocation>
        <location evidence="1">Membrane</location>
        <topology evidence="1">Multi-pass membrane protein</topology>
    </subcellularLocation>
</comment>
<dbReference type="SUPFAM" id="SSF52343">
    <property type="entry name" value="Ferredoxin reductase-like, C-terminal NADP-linked domain"/>
    <property type="match status" value="1"/>
</dbReference>
<dbReference type="InterPro" id="IPR013121">
    <property type="entry name" value="Fe_red_NAD-bd_6"/>
</dbReference>
<keyword evidence="5 7" id="KW-0472">Membrane</keyword>
<evidence type="ECO:0000256" key="4">
    <source>
        <dbReference type="ARBA" id="ARBA00023002"/>
    </source>
</evidence>
<feature type="transmembrane region" description="Helical" evidence="7">
    <location>
        <begin position="150"/>
        <end position="176"/>
    </location>
</feature>
<feature type="transmembrane region" description="Helical" evidence="7">
    <location>
        <begin position="12"/>
        <end position="37"/>
    </location>
</feature>
<keyword evidence="3 7" id="KW-1133">Transmembrane helix</keyword>
<dbReference type="AlphaFoldDB" id="Q4R1Q7"/>
<dbReference type="SUPFAM" id="SSF63380">
    <property type="entry name" value="Riboflavin synthase domain-like"/>
    <property type="match status" value="1"/>
</dbReference>
<dbReference type="InterPro" id="IPR017938">
    <property type="entry name" value="Riboflavin_synthase-like_b-brl"/>
</dbReference>
<dbReference type="EMBL" id="AB196472">
    <property type="protein sequence ID" value="BAD99567.1"/>
    <property type="molecule type" value="mRNA"/>
</dbReference>
<dbReference type="PANTHER" id="PTHR11972:SF153">
    <property type="entry name" value="SUPEROXIDE-GENERATING NADPH OXIDASE HEAVY CHAIN SUBUNIT A"/>
    <property type="match status" value="1"/>
</dbReference>
<name>Q4R1Q7_CIOIN</name>
<evidence type="ECO:0000256" key="6">
    <source>
        <dbReference type="SAM" id="MobiDB-lite"/>
    </source>
</evidence>
<evidence type="ECO:0000256" key="3">
    <source>
        <dbReference type="ARBA" id="ARBA00022989"/>
    </source>
</evidence>
<dbReference type="CDD" id="cd06186">
    <property type="entry name" value="NOX_Duox_like_FAD_NADP"/>
    <property type="match status" value="1"/>
</dbReference>
<accession>Q4R1Q7</accession>
<sequence>MQLKNYLVNDGLRLFIWVAWISINASLFYFTFMYYYNGIQFYYLHQMLGYGLCISRASAACINLNSSFILFPMCRGLVTFMRGLPRGVGRQVRRLLDRGRSFHILCGYILCLLAGVHCAAHAYNAVYFSKYYNSRYKDLNVAKYSNQNPLLMLVTSLSGITGILLVISLVVISAFASRPIRRNNHNKFWKTHHIFIVFYALIFIHAMDGVIKYQTNVDQHKPGCFILIDQTNNTSNISMVQPEPEPFPNHPSMVKPKMVAVPEPPHREPFPNMKLASKMPSKTDMKFMNNTAPQPHHVIMPEPEPMPHKGAHGAPNTTRIFVHGSWVEVMECVQPPPKFSSCRQEAWLWLCAPLIIYVIERIGRHFRSSHDVTTIVKFIEHPCDVIELRLYRNGFSAKPGQCIWVRCPQLSKVESHPFSLTSVPSKDDPTFGIHVKLRGDWTEELRDLMVRELNPVVEILKDKIIAGGNFLEKDDELSNRGETEYKCNPDNSQYLATMASPNQSINKPCMVPNFRTQETDFQMQCTLSNSTISVYDNHEMPTHQENIDDQTCKKTSSTCLSQYSLESESQRNLPKSTTLHSKDQQNLQNETTLYSEDQRNVPKSTALVSEACSTKNDIHLPCNQTVSKQLPILCVEGPTGGAMEDIFKYKISMCVAGGIGVTPYASVLNALLKDEDLFSRMKLKRLYLIWSCKDPRSFSWFASLIRDVQIVLWKRNCPDLLSVRLHITGSNTLQSEESGDQLLSDIQGCHVAYGRPDVTQVFEEIRTAAQYQRSTVGVFCCGHRLLVSSVKHHCLKTKSSKVKFLFNKEAF</sequence>
<organism evidence="9">
    <name type="scientific">Ciona intestinalis</name>
    <name type="common">Transparent sea squirt</name>
    <name type="synonym">Ascidia intestinalis</name>
    <dbReference type="NCBI Taxonomy" id="7719"/>
    <lineage>
        <taxon>Eukaryota</taxon>
        <taxon>Metazoa</taxon>
        <taxon>Chordata</taxon>
        <taxon>Tunicata</taxon>
        <taxon>Ascidiacea</taxon>
        <taxon>Phlebobranchia</taxon>
        <taxon>Cionidae</taxon>
        <taxon>Ciona</taxon>
    </lineage>
</organism>
<proteinExistence type="evidence at transcript level"/>